<evidence type="ECO:0000313" key="3">
    <source>
        <dbReference type="EMBL" id="OKH27396.1"/>
    </source>
</evidence>
<comment type="caution">
    <text evidence="3">The sequence shown here is derived from an EMBL/GenBank/DDBJ whole genome shotgun (WGS) entry which is preliminary data.</text>
</comment>
<dbReference type="SUPFAM" id="SSF81930">
    <property type="entry name" value="Orange carotenoid protein, N-terminal domain"/>
    <property type="match status" value="1"/>
</dbReference>
<evidence type="ECO:0000259" key="2">
    <source>
        <dbReference type="PROSITE" id="PS51773"/>
    </source>
</evidence>
<dbReference type="GO" id="GO:0016037">
    <property type="term" value="P:light absorption"/>
    <property type="evidence" value="ECO:0007669"/>
    <property type="project" value="UniProtKB-UniRule"/>
</dbReference>
<keyword evidence="1" id="KW-0157">Chromophore</keyword>
<gene>
    <name evidence="3" type="ORF">NIES1031_08870</name>
</gene>
<keyword evidence="1" id="KW-0472">Membrane</keyword>
<dbReference type="InterPro" id="IPR036917">
    <property type="entry name" value="Orange_carotenoid-bd_N_sf"/>
</dbReference>
<protein>
    <submittedName>
        <fullName evidence="3">Orange carotenoid protein</fullName>
    </submittedName>
</protein>
<feature type="domain" description="OCP N-terminal" evidence="2">
    <location>
        <begin position="14"/>
        <end position="164"/>
    </location>
</feature>
<keyword evidence="4" id="KW-1185">Reference proteome</keyword>
<keyword evidence="1" id="KW-0042">Antenna complex</keyword>
<dbReference type="STRING" id="247279.NIES1031_08870"/>
<keyword evidence="1" id="KW-0793">Thylakoid</keyword>
<dbReference type="Gene3D" id="1.10.2090.10">
    <property type="entry name" value="Orange carotenoid-binding protein, N-terminal domain"/>
    <property type="match status" value="1"/>
</dbReference>
<accession>A0A1U7HUX6</accession>
<dbReference type="EMBL" id="MRCC01000006">
    <property type="protein sequence ID" value="OKH27396.1"/>
    <property type="molecule type" value="Genomic_DNA"/>
</dbReference>
<evidence type="ECO:0000313" key="4">
    <source>
        <dbReference type="Proteomes" id="UP000185984"/>
    </source>
</evidence>
<dbReference type="RefSeq" id="WP_073549065.1">
    <property type="nucleotide sequence ID" value="NZ_CAWMVK010000040.1"/>
</dbReference>
<proteinExistence type="inferred from homology"/>
<dbReference type="GO" id="GO:0030089">
    <property type="term" value="C:phycobilisome"/>
    <property type="evidence" value="ECO:0007669"/>
    <property type="project" value="UniProtKB-UniRule"/>
</dbReference>
<name>A0A1U7HUX6_9CHRO</name>
<dbReference type="GO" id="GO:0031404">
    <property type="term" value="F:chloride ion binding"/>
    <property type="evidence" value="ECO:0007669"/>
    <property type="project" value="InterPro"/>
</dbReference>
<organism evidence="3 4">
    <name type="scientific">Chroogloeocystis siderophila 5.2 s.c.1</name>
    <dbReference type="NCBI Taxonomy" id="247279"/>
    <lineage>
        <taxon>Bacteria</taxon>
        <taxon>Bacillati</taxon>
        <taxon>Cyanobacteriota</taxon>
        <taxon>Cyanophyceae</taxon>
        <taxon>Oscillatoriophycideae</taxon>
        <taxon>Chroococcales</taxon>
        <taxon>Chroococcaceae</taxon>
        <taxon>Chroogloeocystis</taxon>
    </lineage>
</organism>
<dbReference type="AlphaFoldDB" id="A0A1U7HUX6"/>
<sequence>MTSSPNTNQPQALSDETQKVVQAFDGLETDAKLAWFYLVYKNMGSSITPAAPAATDPELAPMLLGDYYKLSNDEQLAIMRQIVNREDTEYSHAYGALKENNQLMVWYAWAQAMGDTVVGMPGDYQPTEAINDLLSQIEALDFDDQISIFRTIASNMGYTNIKPIETQAQTGKTSSL</sequence>
<dbReference type="PROSITE" id="PS51773">
    <property type="entry name" value="OCP_N"/>
    <property type="match status" value="1"/>
</dbReference>
<dbReference type="InterPro" id="IPR015233">
    <property type="entry name" value="Orange_carotenoid-bd_N"/>
</dbReference>
<comment type="similarity">
    <text evidence="1">Belongs to the orange carotenoid-binding protein family.</text>
</comment>
<dbReference type="Pfam" id="PF09150">
    <property type="entry name" value="Carot_N"/>
    <property type="match status" value="1"/>
</dbReference>
<dbReference type="OrthoDB" id="511607at2"/>
<keyword evidence="1" id="KW-0605">Phycobilisome</keyword>
<dbReference type="Proteomes" id="UP000185984">
    <property type="component" value="Unassembled WGS sequence"/>
</dbReference>
<evidence type="ECO:0000256" key="1">
    <source>
        <dbReference type="PROSITE-ProRule" id="PRU01109"/>
    </source>
</evidence>
<reference evidence="3 4" key="1">
    <citation type="submission" date="2016-11" db="EMBL/GenBank/DDBJ databases">
        <title>Draft Genome Sequences of Nine Cyanobacterial Strains from Diverse Habitats.</title>
        <authorList>
            <person name="Zhu T."/>
            <person name="Hou S."/>
            <person name="Lu X."/>
            <person name="Hess W.R."/>
        </authorList>
    </citation>
    <scope>NUCLEOTIDE SEQUENCE [LARGE SCALE GENOMIC DNA]</scope>
    <source>
        <strain evidence="3 4">5.2 s.c.1</strain>
    </source>
</reference>